<dbReference type="InterPro" id="IPR004090">
    <property type="entry name" value="Chemotax_Me-accpt_rcpt"/>
</dbReference>
<keyword evidence="5" id="KW-0472">Membrane</keyword>
<dbReference type="CDD" id="cd11386">
    <property type="entry name" value="MCP_signal"/>
    <property type="match status" value="1"/>
</dbReference>
<organism evidence="8 9">
    <name type="scientific">Comamonas antarctica</name>
    <dbReference type="NCBI Taxonomy" id="2743470"/>
    <lineage>
        <taxon>Bacteria</taxon>
        <taxon>Pseudomonadati</taxon>
        <taxon>Pseudomonadota</taxon>
        <taxon>Betaproteobacteria</taxon>
        <taxon>Burkholderiales</taxon>
        <taxon>Comamonadaceae</taxon>
        <taxon>Comamonas</taxon>
    </lineage>
</organism>
<feature type="domain" description="Methyl-accepting transducer" evidence="6">
    <location>
        <begin position="275"/>
        <end position="504"/>
    </location>
</feature>
<evidence type="ECO:0000313" key="8">
    <source>
        <dbReference type="EMBL" id="QKV54814.1"/>
    </source>
</evidence>
<dbReference type="GO" id="GO:0004888">
    <property type="term" value="F:transmembrane signaling receptor activity"/>
    <property type="evidence" value="ECO:0007669"/>
    <property type="project" value="InterPro"/>
</dbReference>
<dbReference type="PANTHER" id="PTHR43531">
    <property type="entry name" value="PROTEIN ICFG"/>
    <property type="match status" value="1"/>
</dbReference>
<keyword evidence="4" id="KW-0807">Transducer</keyword>
<evidence type="ECO:0000259" key="7">
    <source>
        <dbReference type="PROSITE" id="PS50885"/>
    </source>
</evidence>
<dbReference type="FunFam" id="1.10.287.950:FF:000001">
    <property type="entry name" value="Methyl-accepting chemotaxis sensory transducer"/>
    <property type="match status" value="1"/>
</dbReference>
<gene>
    <name evidence="8" type="ORF">HUK68_18985</name>
</gene>
<evidence type="ECO:0000256" key="5">
    <source>
        <dbReference type="SAM" id="Phobius"/>
    </source>
</evidence>
<dbReference type="CDD" id="cd06225">
    <property type="entry name" value="HAMP"/>
    <property type="match status" value="1"/>
</dbReference>
<dbReference type="SMART" id="SM00304">
    <property type="entry name" value="HAMP"/>
    <property type="match status" value="1"/>
</dbReference>
<dbReference type="PRINTS" id="PR00260">
    <property type="entry name" value="CHEMTRNSDUCR"/>
</dbReference>
<dbReference type="PROSITE" id="PS50885">
    <property type="entry name" value="HAMP"/>
    <property type="match status" value="1"/>
</dbReference>
<dbReference type="InterPro" id="IPR051310">
    <property type="entry name" value="MCP_chemotaxis"/>
</dbReference>
<evidence type="ECO:0000256" key="3">
    <source>
        <dbReference type="ARBA" id="ARBA00029447"/>
    </source>
</evidence>
<feature type="domain" description="HAMP" evidence="7">
    <location>
        <begin position="218"/>
        <end position="270"/>
    </location>
</feature>
<dbReference type="GO" id="GO:0006935">
    <property type="term" value="P:chemotaxis"/>
    <property type="evidence" value="ECO:0007669"/>
    <property type="project" value="InterPro"/>
</dbReference>
<proteinExistence type="inferred from homology"/>
<keyword evidence="9" id="KW-1185">Reference proteome</keyword>
<dbReference type="EMBL" id="CP054840">
    <property type="protein sequence ID" value="QKV54814.1"/>
    <property type="molecule type" value="Genomic_DNA"/>
</dbReference>
<dbReference type="GO" id="GO:0005886">
    <property type="term" value="C:plasma membrane"/>
    <property type="evidence" value="ECO:0007669"/>
    <property type="project" value="TreeGrafter"/>
</dbReference>
<dbReference type="Pfam" id="PF00672">
    <property type="entry name" value="HAMP"/>
    <property type="match status" value="1"/>
</dbReference>
<dbReference type="KEGG" id="aant:HUK68_18985"/>
<comment type="subcellular location">
    <subcellularLocation>
        <location evidence="1">Membrane</location>
    </subcellularLocation>
</comment>
<dbReference type="InterPro" id="IPR024478">
    <property type="entry name" value="HlyB_4HB_MCP"/>
</dbReference>
<dbReference type="SUPFAM" id="SSF58104">
    <property type="entry name" value="Methyl-accepting chemotaxis protein (MCP) signaling domain"/>
    <property type="match status" value="1"/>
</dbReference>
<sequence length="560" mass="59564">MNVLVLMRMATIRMRMVGAIVMVLTLLALLGGAGMWGMLRIHDMSQQFIDQSHTKLRHLVDLRKSMADVRLAEKDMIIQYERPEAVRKAQGEWNQGLENAKSIGGRFLTGGEDADKALITSVLARLDSYSQKFQHVARQLEAGGYDTATIANRMGANAMAEFAEADKTMVELEKLLNSQVDALIAQEQAVADQTQWLFVLAVAIAILLVVPLTLLNMVSICRPLERVRETTRAIAQGDLSQRTEIVGRDEVAELQRSLEEMQDGLSTMVRQVRDASGNIATASQEIASGNEDLSARTEQTASNLQETVASLSQLTSTVQQTASSSQLANQLSASASGTATQGGQIVQQAVVSMQEITASSRKIGDIIGLIDSIAFQTNILALNAAVEAARAGEQGRGFAVVAGEVRNLAQRSAQAASEIKALIQSSEQAVGGGVRQVEDAGKAMQEIVSSVQRVGDIIGEITAASGEQSSGIGQVNQAVGDIDQMTQQNAALVEQSAAAAQSLREQAARLAQVVSQFRLANDTGMMRAAVGYAAGQTPQSAQPVEPALVTAAPSRPLISA</sequence>
<comment type="similarity">
    <text evidence="3">Belongs to the methyl-accepting chemotaxis (MCP) protein family.</text>
</comment>
<dbReference type="SMART" id="SM00283">
    <property type="entry name" value="MA"/>
    <property type="match status" value="1"/>
</dbReference>
<feature type="transmembrane region" description="Helical" evidence="5">
    <location>
        <begin position="196"/>
        <end position="218"/>
    </location>
</feature>
<dbReference type="AlphaFoldDB" id="A0A6N1X601"/>
<keyword evidence="5" id="KW-1133">Transmembrane helix</keyword>
<evidence type="ECO:0000256" key="2">
    <source>
        <dbReference type="ARBA" id="ARBA00022481"/>
    </source>
</evidence>
<dbReference type="PROSITE" id="PS50111">
    <property type="entry name" value="CHEMOTAXIS_TRANSDUC_2"/>
    <property type="match status" value="1"/>
</dbReference>
<dbReference type="Proteomes" id="UP000509579">
    <property type="component" value="Chromosome"/>
</dbReference>
<dbReference type="GO" id="GO:0007165">
    <property type="term" value="P:signal transduction"/>
    <property type="evidence" value="ECO:0007669"/>
    <property type="project" value="UniProtKB-KW"/>
</dbReference>
<evidence type="ECO:0000259" key="6">
    <source>
        <dbReference type="PROSITE" id="PS50111"/>
    </source>
</evidence>
<accession>A0A6N1X601</accession>
<dbReference type="PANTHER" id="PTHR43531:SF14">
    <property type="entry name" value="METHYL-ACCEPTING CHEMOTAXIS PROTEIN I-RELATED"/>
    <property type="match status" value="1"/>
</dbReference>
<protein>
    <submittedName>
        <fullName evidence="8">HAMP domain-containing protein</fullName>
    </submittedName>
</protein>
<dbReference type="RefSeq" id="WP_175505611.1">
    <property type="nucleotide sequence ID" value="NZ_CAURQT010000010.1"/>
</dbReference>
<dbReference type="Gene3D" id="1.10.287.950">
    <property type="entry name" value="Methyl-accepting chemotaxis protein"/>
    <property type="match status" value="1"/>
</dbReference>
<dbReference type="InterPro" id="IPR004089">
    <property type="entry name" value="MCPsignal_dom"/>
</dbReference>
<name>A0A6N1X601_9BURK</name>
<keyword evidence="5" id="KW-0812">Transmembrane</keyword>
<reference evidence="8 9" key="1">
    <citation type="submission" date="2020-06" db="EMBL/GenBank/DDBJ databases">
        <title>Acidovorax antarctica sp. nov., isolated from Corinth ice sheet soil, Antarctic Fields Peninsula.</title>
        <authorList>
            <person name="Xu Q."/>
            <person name="Peng F."/>
        </authorList>
    </citation>
    <scope>NUCLEOTIDE SEQUENCE [LARGE SCALE GENOMIC DNA]</scope>
    <source>
        <strain evidence="8 9">16-35-5</strain>
    </source>
</reference>
<evidence type="ECO:0000256" key="1">
    <source>
        <dbReference type="ARBA" id="ARBA00004370"/>
    </source>
</evidence>
<dbReference type="Pfam" id="PF12729">
    <property type="entry name" value="4HB_MCP_1"/>
    <property type="match status" value="1"/>
</dbReference>
<evidence type="ECO:0000313" key="9">
    <source>
        <dbReference type="Proteomes" id="UP000509579"/>
    </source>
</evidence>
<keyword evidence="2" id="KW-0488">Methylation</keyword>
<evidence type="ECO:0000256" key="4">
    <source>
        <dbReference type="PROSITE-ProRule" id="PRU00284"/>
    </source>
</evidence>
<dbReference type="Pfam" id="PF00015">
    <property type="entry name" value="MCPsignal"/>
    <property type="match status" value="1"/>
</dbReference>
<dbReference type="InterPro" id="IPR003660">
    <property type="entry name" value="HAMP_dom"/>
</dbReference>